<feature type="domain" description="Ketoreductase" evidence="2">
    <location>
        <begin position="9"/>
        <end position="195"/>
    </location>
</feature>
<name>A0ABS1DNN9_RUBGE</name>
<evidence type="ECO:0000259" key="2">
    <source>
        <dbReference type="SMART" id="SM00822"/>
    </source>
</evidence>
<dbReference type="InterPro" id="IPR050259">
    <property type="entry name" value="SDR"/>
</dbReference>
<dbReference type="PRINTS" id="PR00081">
    <property type="entry name" value="GDHRDH"/>
</dbReference>
<dbReference type="InterPro" id="IPR036291">
    <property type="entry name" value="NAD(P)-bd_dom_sf"/>
</dbReference>
<evidence type="ECO:0000313" key="3">
    <source>
        <dbReference type="EMBL" id="MBK1711194.1"/>
    </source>
</evidence>
<dbReference type="Gene3D" id="3.40.50.720">
    <property type="entry name" value="NAD(P)-binding Rossmann-like Domain"/>
    <property type="match status" value="1"/>
</dbReference>
<dbReference type="SUPFAM" id="SSF51735">
    <property type="entry name" value="NAD(P)-binding Rossmann-fold domains"/>
    <property type="match status" value="1"/>
</dbReference>
<dbReference type="InterPro" id="IPR002347">
    <property type="entry name" value="SDR_fam"/>
</dbReference>
<evidence type="ECO:0000256" key="1">
    <source>
        <dbReference type="ARBA" id="ARBA00006484"/>
    </source>
</evidence>
<proteinExistence type="inferred from homology"/>
<dbReference type="Proteomes" id="UP001041814">
    <property type="component" value="Unassembled WGS sequence"/>
</dbReference>
<dbReference type="SMART" id="SM00822">
    <property type="entry name" value="PKS_KR"/>
    <property type="match status" value="1"/>
</dbReference>
<dbReference type="PANTHER" id="PTHR42879">
    <property type="entry name" value="3-OXOACYL-(ACYL-CARRIER-PROTEIN) REDUCTASE"/>
    <property type="match status" value="1"/>
</dbReference>
<dbReference type="InterPro" id="IPR057326">
    <property type="entry name" value="KR_dom"/>
</dbReference>
<evidence type="ECO:0000313" key="4">
    <source>
        <dbReference type="Proteomes" id="UP001041814"/>
    </source>
</evidence>
<reference evidence="3" key="1">
    <citation type="submission" date="2017-08" db="EMBL/GenBank/DDBJ databases">
        <authorList>
            <person name="Imhoff J.F."/>
            <person name="Rahn T."/>
            <person name="Kuenzel S."/>
            <person name="Neulinger S.C."/>
        </authorList>
    </citation>
    <scope>NUCLEOTIDE SEQUENCE</scope>
    <source>
        <strain evidence="3">IM 151</strain>
    </source>
</reference>
<keyword evidence="4" id="KW-1185">Reference proteome</keyword>
<dbReference type="EMBL" id="NRRU01000001">
    <property type="protein sequence ID" value="MBK1711194.1"/>
    <property type="molecule type" value="Genomic_DNA"/>
</dbReference>
<dbReference type="RefSeq" id="WP_200377467.1">
    <property type="nucleotide sequence ID" value="NZ_NRRU01000001.1"/>
</dbReference>
<reference evidence="3" key="2">
    <citation type="journal article" date="2020" name="Microorganisms">
        <title>Osmotic Adaptation and Compatible Solute Biosynthesis of Phototrophic Bacteria as Revealed from Genome Analyses.</title>
        <authorList>
            <person name="Imhoff J.F."/>
            <person name="Rahn T."/>
            <person name="Kunzel S."/>
            <person name="Keller A."/>
            <person name="Neulinger S.C."/>
        </authorList>
    </citation>
    <scope>NUCLEOTIDE SEQUENCE</scope>
    <source>
        <strain evidence="3">IM 151</strain>
    </source>
</reference>
<accession>A0ABS1DNN9</accession>
<dbReference type="NCBIfam" id="NF009466">
    <property type="entry name" value="PRK12826.1-2"/>
    <property type="match status" value="1"/>
</dbReference>
<dbReference type="Pfam" id="PF13561">
    <property type="entry name" value="adh_short_C2"/>
    <property type="match status" value="1"/>
</dbReference>
<comment type="similarity">
    <text evidence="1">Belongs to the short-chain dehydrogenases/reductases (SDR) family.</text>
</comment>
<sequence length="248" mass="25985">MNEQHENGRCVLVTGSSRGIGRAIVLRLAREGYQVVVHGRSPGAAADETLAAVRALGADARLLCFDVADRAAAAAALAADVEAHGAPYGVVCNAGIARDNAFPAMSGEDWDSVIHTNLDAFYNVLNPLVMPMVRRRRPGRIVTLSSVSGLMGNRGQTNYSAAKAGIIGATKALAVELAKREITVNCVAPGLIDTEMLPPEVLDEAMKLVPLRRLGRPEEVAALVAFLMGGDAGYVTRQVISVNGGMVG</sequence>
<dbReference type="NCBIfam" id="TIGR01831">
    <property type="entry name" value="fabG_rel"/>
    <property type="match status" value="1"/>
</dbReference>
<dbReference type="PANTHER" id="PTHR42879:SF2">
    <property type="entry name" value="3-OXOACYL-[ACYL-CARRIER-PROTEIN] REDUCTASE FABG"/>
    <property type="match status" value="1"/>
</dbReference>
<gene>
    <name evidence="3" type="ORF">CKO43_00165</name>
</gene>
<dbReference type="NCBIfam" id="NF004200">
    <property type="entry name" value="PRK05653.1-5"/>
    <property type="match status" value="1"/>
</dbReference>
<dbReference type="InterPro" id="IPR011285">
    <property type="entry name" value="FabG-rel"/>
</dbReference>
<organism evidence="3 4">
    <name type="scientific">Rubrivivax gelatinosus</name>
    <name type="common">Rhodocyclus gelatinosus</name>
    <name type="synonym">Rhodopseudomonas gelatinosa</name>
    <dbReference type="NCBI Taxonomy" id="28068"/>
    <lineage>
        <taxon>Bacteria</taxon>
        <taxon>Pseudomonadati</taxon>
        <taxon>Pseudomonadota</taxon>
        <taxon>Betaproteobacteria</taxon>
        <taxon>Burkholderiales</taxon>
        <taxon>Sphaerotilaceae</taxon>
        <taxon>Rubrivivax</taxon>
    </lineage>
</organism>
<dbReference type="PRINTS" id="PR00080">
    <property type="entry name" value="SDRFAMILY"/>
</dbReference>
<comment type="caution">
    <text evidence="3">The sequence shown here is derived from an EMBL/GenBank/DDBJ whole genome shotgun (WGS) entry which is preliminary data.</text>
</comment>
<protein>
    <submittedName>
        <fullName evidence="3">3-oxoacyl-ACP reductase</fullName>
    </submittedName>
</protein>